<feature type="compositionally biased region" description="Basic and acidic residues" evidence="1">
    <location>
        <begin position="453"/>
        <end position="462"/>
    </location>
</feature>
<evidence type="ECO:0000313" key="2">
    <source>
        <dbReference type="EMBL" id="KNE61812.1"/>
    </source>
</evidence>
<protein>
    <submittedName>
        <fullName evidence="2">Uncharacterized protein</fullName>
    </submittedName>
</protein>
<evidence type="ECO:0000256" key="1">
    <source>
        <dbReference type="SAM" id="MobiDB-lite"/>
    </source>
</evidence>
<feature type="compositionally biased region" description="Pro residues" evidence="1">
    <location>
        <begin position="499"/>
        <end position="515"/>
    </location>
</feature>
<feature type="compositionally biased region" description="Pro residues" evidence="1">
    <location>
        <begin position="336"/>
        <end position="356"/>
    </location>
</feature>
<feature type="compositionally biased region" description="Low complexity" evidence="1">
    <location>
        <begin position="280"/>
        <end position="298"/>
    </location>
</feature>
<name>A0A0L0SH86_ALLM3</name>
<proteinExistence type="predicted"/>
<dbReference type="OMA" id="ASHEHQY"/>
<dbReference type="VEuPathDB" id="FungiDB:AMAG_18775"/>
<sequence length="732" mass="78636">MSTNHPPSPWTWPPAPAGSLPTPVPAVPAPVNITIPGAAPFPTMPAIGAPALTAPAPVPAPATTMSGAPSSALTDSANVLSLHATVLIAVRVHPSDPAVHVCEPIVLTPSGATIPLQALLQDKTHPLPPSAITLLHLLSAVPLQLADAVRAMGADHVVDPAVGKWFEPYLRLERPSAAPTAPTAPWPMQVPGLWPAPGLPSASMPGLLLTPGLLSAPATALPIPVPGTHPFLPTGNDYTSFLTQLQGVQGVPPGPAPVPAPEPHMAPAVPVTTAAAPALLQPPSVRVSPPARVLSPKRAPTPRAPERASTPARAPERTPTPRAPERAPTPRAPERAPTPSPAPEPAPTPIPPPKPATRPHSPAKTITEERMWPTSIMSRIRDPKDVARPAPAREQEETVQGRMDRRGRLRSQSPVAAESRTRHRPRSSSPDRYWSRSARSPDEYRPRSRSRSPLRDLRDILRASRPTARSPSRSRSPPAAPATADGHSSEPPAVISAPIPAPASAPVPIPAPAPQPSSSAPTDLRVLLKPQRTSIKFIARVFPPHKPLPERWLEKVRLALSFFVTGGVHAVQWTARDVFTFDVKPQSRIVERVMELSTMTISGHWVTMTPEDPAELPTDAVLLQRLQVPRALYVLANLPVTRLLVDLRDFIESRGIGGRLDMVGSPFRNCAWRYGYFTLARECTVEPTVFDGVEFMGRRMVVRRIENPEQFFAVDNTRPLLDAIVPLCDNQW</sequence>
<feature type="compositionally biased region" description="Low complexity" evidence="1">
    <location>
        <begin position="463"/>
        <end position="498"/>
    </location>
</feature>
<dbReference type="AlphaFoldDB" id="A0A0L0SH86"/>
<dbReference type="OrthoDB" id="5594829at2759"/>
<reference evidence="2 3" key="1">
    <citation type="submission" date="2009-11" db="EMBL/GenBank/DDBJ databases">
        <title>Annotation of Allomyces macrogynus ATCC 38327.</title>
        <authorList>
            <consortium name="The Broad Institute Genome Sequencing Platform"/>
            <person name="Russ C."/>
            <person name="Cuomo C."/>
            <person name="Burger G."/>
            <person name="Gray M.W."/>
            <person name="Holland P.W.H."/>
            <person name="King N."/>
            <person name="Lang F.B.F."/>
            <person name="Roger A.J."/>
            <person name="Ruiz-Trillo I."/>
            <person name="Young S.K."/>
            <person name="Zeng Q."/>
            <person name="Gargeya S."/>
            <person name="Fitzgerald M."/>
            <person name="Haas B."/>
            <person name="Abouelleil A."/>
            <person name="Alvarado L."/>
            <person name="Arachchi H.M."/>
            <person name="Berlin A."/>
            <person name="Chapman S.B."/>
            <person name="Gearin G."/>
            <person name="Goldberg J."/>
            <person name="Griggs A."/>
            <person name="Gujja S."/>
            <person name="Hansen M."/>
            <person name="Heiman D."/>
            <person name="Howarth C."/>
            <person name="Larimer J."/>
            <person name="Lui A."/>
            <person name="MacDonald P.J.P."/>
            <person name="McCowen C."/>
            <person name="Montmayeur A."/>
            <person name="Murphy C."/>
            <person name="Neiman D."/>
            <person name="Pearson M."/>
            <person name="Priest M."/>
            <person name="Roberts A."/>
            <person name="Saif S."/>
            <person name="Shea T."/>
            <person name="Sisk P."/>
            <person name="Stolte C."/>
            <person name="Sykes S."/>
            <person name="Wortman J."/>
            <person name="Nusbaum C."/>
            <person name="Birren B."/>
        </authorList>
    </citation>
    <scope>NUCLEOTIDE SEQUENCE [LARGE SCALE GENOMIC DNA]</scope>
    <source>
        <strain evidence="2 3">ATCC 38327</strain>
    </source>
</reference>
<organism evidence="2 3">
    <name type="scientific">Allomyces macrogynus (strain ATCC 38327)</name>
    <name type="common">Allomyces javanicus var. macrogynus</name>
    <dbReference type="NCBI Taxonomy" id="578462"/>
    <lineage>
        <taxon>Eukaryota</taxon>
        <taxon>Fungi</taxon>
        <taxon>Fungi incertae sedis</taxon>
        <taxon>Blastocladiomycota</taxon>
        <taxon>Blastocladiomycetes</taxon>
        <taxon>Blastocladiales</taxon>
        <taxon>Blastocladiaceae</taxon>
        <taxon>Allomyces</taxon>
    </lineage>
</organism>
<reference evidence="3" key="2">
    <citation type="submission" date="2009-11" db="EMBL/GenBank/DDBJ databases">
        <title>The Genome Sequence of Allomyces macrogynus strain ATCC 38327.</title>
        <authorList>
            <consortium name="The Broad Institute Genome Sequencing Platform"/>
            <person name="Russ C."/>
            <person name="Cuomo C."/>
            <person name="Shea T."/>
            <person name="Young S.K."/>
            <person name="Zeng Q."/>
            <person name="Koehrsen M."/>
            <person name="Haas B."/>
            <person name="Borodovsky M."/>
            <person name="Guigo R."/>
            <person name="Alvarado L."/>
            <person name="Berlin A."/>
            <person name="Borenstein D."/>
            <person name="Chen Z."/>
            <person name="Engels R."/>
            <person name="Freedman E."/>
            <person name="Gellesch M."/>
            <person name="Goldberg J."/>
            <person name="Griggs A."/>
            <person name="Gujja S."/>
            <person name="Heiman D."/>
            <person name="Hepburn T."/>
            <person name="Howarth C."/>
            <person name="Jen D."/>
            <person name="Larson L."/>
            <person name="Lewis B."/>
            <person name="Mehta T."/>
            <person name="Park D."/>
            <person name="Pearson M."/>
            <person name="Roberts A."/>
            <person name="Saif S."/>
            <person name="Shenoy N."/>
            <person name="Sisk P."/>
            <person name="Stolte C."/>
            <person name="Sykes S."/>
            <person name="Walk T."/>
            <person name="White J."/>
            <person name="Yandava C."/>
            <person name="Burger G."/>
            <person name="Gray M.W."/>
            <person name="Holland P.W.H."/>
            <person name="King N."/>
            <person name="Lang F.B.F."/>
            <person name="Roger A.J."/>
            <person name="Ruiz-Trillo I."/>
            <person name="Lander E."/>
            <person name="Nusbaum C."/>
        </authorList>
    </citation>
    <scope>NUCLEOTIDE SEQUENCE [LARGE SCALE GENOMIC DNA]</scope>
    <source>
        <strain evidence="3">ATCC 38327</strain>
    </source>
</reference>
<gene>
    <name evidence="2" type="ORF">AMAG_18775</name>
</gene>
<dbReference type="STRING" id="578462.A0A0L0SH86"/>
<dbReference type="EMBL" id="GG745339">
    <property type="protein sequence ID" value="KNE61812.1"/>
    <property type="molecule type" value="Genomic_DNA"/>
</dbReference>
<evidence type="ECO:0000313" key="3">
    <source>
        <dbReference type="Proteomes" id="UP000054350"/>
    </source>
</evidence>
<accession>A0A0L0SH86</accession>
<feature type="region of interest" description="Disordered" evidence="1">
    <location>
        <begin position="280"/>
        <end position="522"/>
    </location>
</feature>
<feature type="compositionally biased region" description="Basic and acidic residues" evidence="1">
    <location>
        <begin position="379"/>
        <end position="396"/>
    </location>
</feature>
<dbReference type="Proteomes" id="UP000054350">
    <property type="component" value="Unassembled WGS sequence"/>
</dbReference>
<keyword evidence="3" id="KW-1185">Reference proteome</keyword>